<dbReference type="SUPFAM" id="SSF52833">
    <property type="entry name" value="Thioredoxin-like"/>
    <property type="match status" value="1"/>
</dbReference>
<organism evidence="1 2">
    <name type="scientific">Mucilaginibacter gynuensis</name>
    <dbReference type="NCBI Taxonomy" id="1302236"/>
    <lineage>
        <taxon>Bacteria</taxon>
        <taxon>Pseudomonadati</taxon>
        <taxon>Bacteroidota</taxon>
        <taxon>Sphingobacteriia</taxon>
        <taxon>Sphingobacteriales</taxon>
        <taxon>Sphingobacteriaceae</taxon>
        <taxon>Mucilaginibacter</taxon>
    </lineage>
</organism>
<evidence type="ECO:0000313" key="2">
    <source>
        <dbReference type="Proteomes" id="UP001500582"/>
    </source>
</evidence>
<protein>
    <recommendedName>
        <fullName evidence="3">AhpC/TSA family protein</fullName>
    </recommendedName>
</protein>
<evidence type="ECO:0008006" key="3">
    <source>
        <dbReference type="Google" id="ProtNLM"/>
    </source>
</evidence>
<keyword evidence="2" id="KW-1185">Reference proteome</keyword>
<dbReference type="Gene3D" id="3.40.30.10">
    <property type="entry name" value="Glutaredoxin"/>
    <property type="match status" value="1"/>
</dbReference>
<gene>
    <name evidence="1" type="ORF">GCM10023149_31220</name>
</gene>
<accession>A0ABP8GP82</accession>
<name>A0ABP8GP82_9SPHI</name>
<evidence type="ECO:0000313" key="1">
    <source>
        <dbReference type="EMBL" id="GAA4327672.1"/>
    </source>
</evidence>
<proteinExistence type="predicted"/>
<reference evidence="2" key="1">
    <citation type="journal article" date="2019" name="Int. J. Syst. Evol. Microbiol.">
        <title>The Global Catalogue of Microorganisms (GCM) 10K type strain sequencing project: providing services to taxonomists for standard genome sequencing and annotation.</title>
        <authorList>
            <consortium name="The Broad Institute Genomics Platform"/>
            <consortium name="The Broad Institute Genome Sequencing Center for Infectious Disease"/>
            <person name="Wu L."/>
            <person name="Ma J."/>
        </authorList>
    </citation>
    <scope>NUCLEOTIDE SEQUENCE [LARGE SCALE GENOMIC DNA]</scope>
    <source>
        <strain evidence="2">JCM 17705</strain>
    </source>
</reference>
<dbReference type="Proteomes" id="UP001500582">
    <property type="component" value="Unassembled WGS sequence"/>
</dbReference>
<dbReference type="InterPro" id="IPR036249">
    <property type="entry name" value="Thioredoxin-like_sf"/>
</dbReference>
<sequence length="195" mass="22923">MAVVGFMRKTNKAKAVKATTKTVSDDFLNGTKAEMWDNYVPFMYDDDKSIPKETPLIDSLEKEFTLKKLTNGRYTLIVRYSFMDCEMCVDTLLTHVEKLRKQTKYKDILVITDSYSERDYLIKVTRFKRPFKIYNLPETRLGLSIENKNFPFMFVLTPDMRVTKIFVPIKEYSAQIDEYLNYTNEYISNANSSIK</sequence>
<comment type="caution">
    <text evidence="1">The sequence shown here is derived from an EMBL/GenBank/DDBJ whole genome shotgun (WGS) entry which is preliminary data.</text>
</comment>
<dbReference type="EMBL" id="BAABFT010000008">
    <property type="protein sequence ID" value="GAA4327672.1"/>
    <property type="molecule type" value="Genomic_DNA"/>
</dbReference>